<dbReference type="InterPro" id="IPR018641">
    <property type="entry name" value="Trfase_1_rSAM/seldom-assoc"/>
</dbReference>
<dbReference type="PANTHER" id="PTHR36529:SF1">
    <property type="entry name" value="GLYCOSYLTRANSFERASE"/>
    <property type="match status" value="1"/>
</dbReference>
<sequence length="233" mass="26513">MNGLILMTRIPIPGKTKTRLMGLLTGEECARIHYSFLQDLFSVCDLLKHELDIYITYTPEGNLSIIKNIIPKYIESFPQQGEDLGERMGYSINKLLKKYNKVVLIGTDIPELQPHHIKEAFDVLDDKDICLGPTVDGGYYLVGMKNAHDEIFNNNIIWGKKSVLEGTIDIANRRGLKVGLSSKCRDIDTKDDLKIFIDKIKDEKVIWEAYPHNTVSFINSLEEDRINTLQIGT</sequence>
<dbReference type="Proteomes" id="UP000622687">
    <property type="component" value="Unassembled WGS sequence"/>
</dbReference>
<evidence type="ECO:0000313" key="2">
    <source>
        <dbReference type="Proteomes" id="UP000622687"/>
    </source>
</evidence>
<dbReference type="AlphaFoldDB" id="A0A934M4X4"/>
<dbReference type="PANTHER" id="PTHR36529">
    <property type="entry name" value="SLL1095 PROTEIN"/>
    <property type="match status" value="1"/>
</dbReference>
<name>A0A934M4X4_9CLOT</name>
<keyword evidence="2" id="KW-1185">Reference proteome</keyword>
<dbReference type="Pfam" id="PF09837">
    <property type="entry name" value="DUF2064"/>
    <property type="match status" value="1"/>
</dbReference>
<dbReference type="InterPro" id="IPR029044">
    <property type="entry name" value="Nucleotide-diphossugar_trans"/>
</dbReference>
<organism evidence="1 2">
    <name type="scientific">Clostridium aciditolerans</name>
    <dbReference type="NCBI Taxonomy" id="339861"/>
    <lineage>
        <taxon>Bacteria</taxon>
        <taxon>Bacillati</taxon>
        <taxon>Bacillota</taxon>
        <taxon>Clostridia</taxon>
        <taxon>Eubacteriales</taxon>
        <taxon>Clostridiaceae</taxon>
        <taxon>Clostridium</taxon>
    </lineage>
</organism>
<proteinExistence type="predicted"/>
<evidence type="ECO:0000313" key="1">
    <source>
        <dbReference type="EMBL" id="MBI6871411.1"/>
    </source>
</evidence>
<comment type="caution">
    <text evidence="1">The sequence shown here is derived from an EMBL/GenBank/DDBJ whole genome shotgun (WGS) entry which is preliminary data.</text>
</comment>
<gene>
    <name evidence="1" type="ORF">I6U51_01660</name>
</gene>
<dbReference type="EMBL" id="JAEEGB010000003">
    <property type="protein sequence ID" value="MBI6871411.1"/>
    <property type="molecule type" value="Genomic_DNA"/>
</dbReference>
<reference evidence="1" key="1">
    <citation type="submission" date="2020-12" db="EMBL/GenBank/DDBJ databases">
        <title>Clostridium thailandense sp. nov., a novel acetogenic bacterium isolated from peat land soil in Thailand.</title>
        <authorList>
            <person name="Chaikitkaew S."/>
            <person name="Birkeland N.K."/>
        </authorList>
    </citation>
    <scope>NUCLEOTIDE SEQUENCE</scope>
    <source>
        <strain evidence="1">DSM 17425</strain>
    </source>
</reference>
<dbReference type="RefSeq" id="WP_211140867.1">
    <property type="nucleotide sequence ID" value="NZ_JAEEGB010000003.1"/>
</dbReference>
<protein>
    <submittedName>
        <fullName evidence="1">TIGR04282 family arsenosugar biosynthesis glycosyltransferase</fullName>
    </submittedName>
</protein>
<dbReference type="Gene3D" id="3.90.550.10">
    <property type="entry name" value="Spore Coat Polysaccharide Biosynthesis Protein SpsA, Chain A"/>
    <property type="match status" value="1"/>
</dbReference>
<dbReference type="NCBIfam" id="TIGR04282">
    <property type="entry name" value="glyco_like_cofC"/>
    <property type="match status" value="1"/>
</dbReference>
<dbReference type="SUPFAM" id="SSF53448">
    <property type="entry name" value="Nucleotide-diphospho-sugar transferases"/>
    <property type="match status" value="1"/>
</dbReference>
<accession>A0A934M4X4</accession>